<evidence type="ECO:0000313" key="7">
    <source>
        <dbReference type="Proteomes" id="UP000000674"/>
    </source>
</evidence>
<feature type="domain" description="Peptidase M24" evidence="4">
    <location>
        <begin position="151"/>
        <end position="367"/>
    </location>
</feature>
<gene>
    <name evidence="6" type="ordered locus">Mthe_1239</name>
</gene>
<evidence type="ECO:0000256" key="3">
    <source>
        <dbReference type="RuleBase" id="RU000590"/>
    </source>
</evidence>
<protein>
    <submittedName>
        <fullName evidence="6">Peptidase M24</fullName>
    </submittedName>
</protein>
<evidence type="ECO:0000256" key="1">
    <source>
        <dbReference type="ARBA" id="ARBA00022723"/>
    </source>
</evidence>
<dbReference type="GO" id="GO:0016787">
    <property type="term" value="F:hydrolase activity"/>
    <property type="evidence" value="ECO:0007669"/>
    <property type="project" value="UniProtKB-KW"/>
</dbReference>
<dbReference type="InterPro" id="IPR050659">
    <property type="entry name" value="Peptidase_M24B"/>
</dbReference>
<dbReference type="EMBL" id="CP000477">
    <property type="protein sequence ID" value="ABK15018.1"/>
    <property type="molecule type" value="Genomic_DNA"/>
</dbReference>
<accession>A0B8J4</accession>
<keyword evidence="7" id="KW-1185">Reference proteome</keyword>
<keyword evidence="2" id="KW-0378">Hydrolase</keyword>
<dbReference type="Proteomes" id="UP000000674">
    <property type="component" value="Chromosome"/>
</dbReference>
<dbReference type="GeneID" id="4463170"/>
<dbReference type="InterPro" id="IPR000587">
    <property type="entry name" value="Creatinase_N"/>
</dbReference>
<dbReference type="InterPro" id="IPR036005">
    <property type="entry name" value="Creatinase/aminopeptidase-like"/>
</dbReference>
<dbReference type="InterPro" id="IPR000994">
    <property type="entry name" value="Pept_M24"/>
</dbReference>
<dbReference type="SUPFAM" id="SSF55920">
    <property type="entry name" value="Creatinase/aminopeptidase"/>
    <property type="match status" value="1"/>
</dbReference>
<dbReference type="AlphaFoldDB" id="A0B8J4"/>
<dbReference type="KEGG" id="mtp:Mthe_1239"/>
<dbReference type="STRING" id="349307.Mthe_1239"/>
<evidence type="ECO:0000259" key="4">
    <source>
        <dbReference type="Pfam" id="PF00557"/>
    </source>
</evidence>
<proteinExistence type="inferred from homology"/>
<keyword evidence="1 3" id="KW-0479">Metal-binding</keyword>
<sequence length="383" mass="41539">MSRDAVVGAVRALGVDGLLLVGDSVCDADIYYASRFLSSDRFAVLITDRIHLLVSSMERARASSESKADVVETTSDYSMKSRIEEFGSADKAYIKVLEEFVSKHGISHLGIPSNTPAGIYRSLTEQFETSLLDKPFEHIRAVKTPEEISAIAEVQEACESAMEVAVSLIKKSKPTGGILVFDGKPLTSERVRSAVELRLAELGCETLDTIVCGGLMSSSPHSRGSGLLPADMPIVIDIFPRSKSSRYFADMTRTVVRGEPSVEIVEMYQAVKIAQEAGLKCIKEGVSGADVHGAVCRTFDDFGYTEREECGFIHSTGHGVGLSIHERPSLSEHGGTLRSGNVVTVEPGLYYPDIGGVRLEDLVVVRENGCENLTAFEKELVIR</sequence>
<dbReference type="InterPro" id="IPR029149">
    <property type="entry name" value="Creatin/AminoP/Spt16_N"/>
</dbReference>
<dbReference type="PANTHER" id="PTHR46112:SF2">
    <property type="entry name" value="XAA-PRO AMINOPEPTIDASE P-RELATED"/>
    <property type="match status" value="1"/>
</dbReference>
<dbReference type="OrthoDB" id="1346at2157"/>
<dbReference type="PANTHER" id="PTHR46112">
    <property type="entry name" value="AMINOPEPTIDASE"/>
    <property type="match status" value="1"/>
</dbReference>
<evidence type="ECO:0000259" key="5">
    <source>
        <dbReference type="Pfam" id="PF01321"/>
    </source>
</evidence>
<dbReference type="Pfam" id="PF01321">
    <property type="entry name" value="Creatinase_N"/>
    <property type="match status" value="1"/>
</dbReference>
<dbReference type="HOGENOM" id="CLU_017266_4_3_2"/>
<dbReference type="GO" id="GO:0046872">
    <property type="term" value="F:metal ion binding"/>
    <property type="evidence" value="ECO:0007669"/>
    <property type="project" value="UniProtKB-KW"/>
</dbReference>
<feature type="domain" description="Creatinase N-terminal" evidence="5">
    <location>
        <begin position="8"/>
        <end position="142"/>
    </location>
</feature>
<comment type="similarity">
    <text evidence="3">Belongs to the peptidase M24B family.</text>
</comment>
<dbReference type="RefSeq" id="WP_011696410.1">
    <property type="nucleotide sequence ID" value="NC_008553.1"/>
</dbReference>
<dbReference type="InterPro" id="IPR001131">
    <property type="entry name" value="Peptidase_M24B_aminopep-P_CS"/>
</dbReference>
<evidence type="ECO:0000256" key="2">
    <source>
        <dbReference type="ARBA" id="ARBA00022801"/>
    </source>
</evidence>
<dbReference type="Pfam" id="PF00557">
    <property type="entry name" value="Peptidase_M24"/>
    <property type="match status" value="1"/>
</dbReference>
<dbReference type="Gene3D" id="3.90.230.10">
    <property type="entry name" value="Creatinase/methionine aminopeptidase superfamily"/>
    <property type="match status" value="1"/>
</dbReference>
<organism evidence="6 7">
    <name type="scientific">Methanothrix thermoacetophila (strain DSM 6194 / JCM 14653 / NBRC 101360 / PT)</name>
    <name type="common">Methanosaeta thermophila</name>
    <dbReference type="NCBI Taxonomy" id="349307"/>
    <lineage>
        <taxon>Archaea</taxon>
        <taxon>Methanobacteriati</taxon>
        <taxon>Methanobacteriota</taxon>
        <taxon>Stenosarchaea group</taxon>
        <taxon>Methanomicrobia</taxon>
        <taxon>Methanotrichales</taxon>
        <taxon>Methanotrichaceae</taxon>
        <taxon>Methanothrix</taxon>
    </lineage>
</organism>
<reference evidence="6 7" key="1">
    <citation type="submission" date="2006-10" db="EMBL/GenBank/DDBJ databases">
        <title>Complete sequence of Methanosaeta thermophila PT.</title>
        <authorList>
            <consortium name="US DOE Joint Genome Institute"/>
            <person name="Copeland A."/>
            <person name="Lucas S."/>
            <person name="Lapidus A."/>
            <person name="Barry K."/>
            <person name="Detter J.C."/>
            <person name="Glavina del Rio T."/>
            <person name="Hammon N."/>
            <person name="Israni S."/>
            <person name="Pitluck S."/>
            <person name="Chain P."/>
            <person name="Malfatti S."/>
            <person name="Shin M."/>
            <person name="Vergez L."/>
            <person name="Schmutz J."/>
            <person name="Larimer F."/>
            <person name="Land M."/>
            <person name="Hauser L."/>
            <person name="Kyrpides N."/>
            <person name="Kim E."/>
            <person name="Smith K.S."/>
            <person name="Ingram-Smith C."/>
            <person name="Richardson P."/>
        </authorList>
    </citation>
    <scope>NUCLEOTIDE SEQUENCE [LARGE SCALE GENOMIC DNA]</scope>
    <source>
        <strain evidence="7">DSM 6194 / JCM 14653 / NBRC 101360 / PT</strain>
    </source>
</reference>
<dbReference type="PROSITE" id="PS00491">
    <property type="entry name" value="PROLINE_PEPTIDASE"/>
    <property type="match status" value="1"/>
</dbReference>
<name>A0B8J4_METTP</name>
<dbReference type="Gene3D" id="3.40.350.10">
    <property type="entry name" value="Creatinase/prolidase N-terminal domain"/>
    <property type="match status" value="1"/>
</dbReference>
<evidence type="ECO:0000313" key="6">
    <source>
        <dbReference type="EMBL" id="ABK15018.1"/>
    </source>
</evidence>